<comment type="caution">
    <text evidence="7">The sequence shown here is derived from an EMBL/GenBank/DDBJ whole genome shotgun (WGS) entry which is preliminary data.</text>
</comment>
<proteinExistence type="inferred from homology"/>
<evidence type="ECO:0000256" key="2">
    <source>
        <dbReference type="ARBA" id="ARBA00007183"/>
    </source>
</evidence>
<evidence type="ECO:0000256" key="5">
    <source>
        <dbReference type="ARBA" id="ARBA00022971"/>
    </source>
</evidence>
<gene>
    <name evidence="7" type="ORF">JCM19239_1458</name>
</gene>
<evidence type="ECO:0000313" key="7">
    <source>
        <dbReference type="EMBL" id="GAL27737.1"/>
    </source>
</evidence>
<keyword evidence="5" id="KW-0184">Conjugation</keyword>
<organism evidence="7 8">
    <name type="scientific">Vibrio variabilis</name>
    <dbReference type="NCBI Taxonomy" id="990271"/>
    <lineage>
        <taxon>Bacteria</taxon>
        <taxon>Pseudomonadati</taxon>
        <taxon>Pseudomonadota</taxon>
        <taxon>Gammaproteobacteria</taxon>
        <taxon>Vibrionales</taxon>
        <taxon>Vibrionaceae</taxon>
        <taxon>Vibrio</taxon>
    </lineage>
</organism>
<sequence>MTDSTRQSVGGVIKLDQQAYHLLTKASEQSFRSLRQEAALRIIDHANRFESMPLQKNPTETVWCADVRIPIAVKQRLTKSLYRGQYKVKTLVEEYSLRLKDHLLRYPTISAVGIVQEGKHRDT</sequence>
<dbReference type="Proteomes" id="UP000029223">
    <property type="component" value="Unassembled WGS sequence"/>
</dbReference>
<evidence type="ECO:0000256" key="4">
    <source>
        <dbReference type="ARBA" id="ARBA00022490"/>
    </source>
</evidence>
<dbReference type="InterPro" id="IPR008876">
    <property type="entry name" value="TraY"/>
</dbReference>
<keyword evidence="6" id="KW-0238">DNA-binding</keyword>
<dbReference type="EMBL" id="BBMS01000033">
    <property type="protein sequence ID" value="GAL27737.1"/>
    <property type="molecule type" value="Genomic_DNA"/>
</dbReference>
<dbReference type="Pfam" id="PF05509">
    <property type="entry name" value="TraY"/>
    <property type="match status" value="1"/>
</dbReference>
<keyword evidence="4" id="KW-0963">Cytoplasm</keyword>
<keyword evidence="8" id="KW-1185">Reference proteome</keyword>
<evidence type="ECO:0000256" key="6">
    <source>
        <dbReference type="ARBA" id="ARBA00023125"/>
    </source>
</evidence>
<comment type="subcellular location">
    <subcellularLocation>
        <location evidence="1">Cytoplasm</location>
    </subcellularLocation>
</comment>
<reference evidence="8" key="1">
    <citation type="submission" date="2014-09" db="EMBL/GenBank/DDBJ databases">
        <title>Vibrio variabilis JCM 19239. (C206) whole genome shotgun sequence.</title>
        <authorList>
            <person name="Sawabe T."/>
            <person name="Meirelles P."/>
            <person name="Nakanishi M."/>
            <person name="Sayaka M."/>
            <person name="Hattori M."/>
            <person name="Ohkuma M."/>
        </authorList>
    </citation>
    <scope>NUCLEOTIDE SEQUENCE [LARGE SCALE GENOMIC DNA]</scope>
    <source>
        <strain evidence="8">JCM 19239</strain>
    </source>
</reference>
<name>A0ABQ0JG47_9VIBR</name>
<comment type="similarity">
    <text evidence="2">Belongs to the TraY family.</text>
</comment>
<accession>A0ABQ0JG47</accession>
<evidence type="ECO:0000313" key="8">
    <source>
        <dbReference type="Proteomes" id="UP000029223"/>
    </source>
</evidence>
<protein>
    <recommendedName>
        <fullName evidence="3">Relaxosome protein TraY</fullName>
    </recommendedName>
</protein>
<evidence type="ECO:0000256" key="3">
    <source>
        <dbReference type="ARBA" id="ARBA00020541"/>
    </source>
</evidence>
<evidence type="ECO:0000256" key="1">
    <source>
        <dbReference type="ARBA" id="ARBA00004496"/>
    </source>
</evidence>